<evidence type="ECO:0000313" key="6">
    <source>
        <dbReference type="EMBL" id="KAK4191066.1"/>
    </source>
</evidence>
<dbReference type="EMBL" id="MU864361">
    <property type="protein sequence ID" value="KAK4191066.1"/>
    <property type="molecule type" value="Genomic_DNA"/>
</dbReference>
<dbReference type="Pfam" id="PF13450">
    <property type="entry name" value="NAD_binding_8"/>
    <property type="match status" value="1"/>
</dbReference>
<dbReference type="InterPro" id="IPR007867">
    <property type="entry name" value="GMC_OxRtase_C"/>
</dbReference>
<keyword evidence="2" id="KW-0285">Flavoprotein</keyword>
<dbReference type="Pfam" id="PF05199">
    <property type="entry name" value="GMC_oxred_C"/>
    <property type="match status" value="1"/>
</dbReference>
<proteinExistence type="inferred from homology"/>
<name>A0AAN6WZX1_9PEZI</name>
<dbReference type="AlphaFoldDB" id="A0AAN6WZX1"/>
<dbReference type="SUPFAM" id="SSF54373">
    <property type="entry name" value="FAD-linked reductases, C-terminal domain"/>
    <property type="match status" value="1"/>
</dbReference>
<dbReference type="Gene3D" id="3.30.560.10">
    <property type="entry name" value="Glucose Oxidase, domain 3"/>
    <property type="match status" value="1"/>
</dbReference>
<dbReference type="GO" id="GO:0016614">
    <property type="term" value="F:oxidoreductase activity, acting on CH-OH group of donors"/>
    <property type="evidence" value="ECO:0007669"/>
    <property type="project" value="InterPro"/>
</dbReference>
<evidence type="ECO:0000256" key="1">
    <source>
        <dbReference type="ARBA" id="ARBA00010790"/>
    </source>
</evidence>
<evidence type="ECO:0000256" key="3">
    <source>
        <dbReference type="SAM" id="SignalP"/>
    </source>
</evidence>
<dbReference type="InterPro" id="IPR000172">
    <property type="entry name" value="GMC_OxRdtase_N"/>
</dbReference>
<dbReference type="InterPro" id="IPR036188">
    <property type="entry name" value="FAD/NAD-bd_sf"/>
</dbReference>
<keyword evidence="7" id="KW-1185">Reference proteome</keyword>
<dbReference type="PANTHER" id="PTHR11552">
    <property type="entry name" value="GLUCOSE-METHANOL-CHOLINE GMC OXIDOREDUCTASE"/>
    <property type="match status" value="1"/>
</dbReference>
<dbReference type="Gene3D" id="3.50.50.60">
    <property type="entry name" value="FAD/NAD(P)-binding domain"/>
    <property type="match status" value="1"/>
</dbReference>
<protein>
    <submittedName>
        <fullName evidence="6">GMC oxidoreductase</fullName>
    </submittedName>
</protein>
<comment type="cofactor">
    <cofactor evidence="2">
        <name>FAD</name>
        <dbReference type="ChEBI" id="CHEBI:57692"/>
    </cofactor>
</comment>
<evidence type="ECO:0000259" key="5">
    <source>
        <dbReference type="Pfam" id="PF05199"/>
    </source>
</evidence>
<sequence length="671" mass="71379">MAVKIGHCLTAALTLFATPAFTASGSGSGGGGGNNNNQDVYDYIVVGSGPGGSPIAANLAKAGYSVLLLEAGDDQSADLTTQIINIGRNGPANRWDFFVRNYANDVENEKNNHLTWRRADGSLWVGNGSAAPADATPLGIYYPRGATLGGSSVINAGVTVLPSKSTWDYIGRITGDRSWSGDAIRRIFQRIERNHYVPPGTPGHGFDGYLDTNGNDGDIYARTPGIVDVFKGMISAIGGNPAKALTDVTRDLNNASPNRDRTEGLFGLPFHANETWGRFSARTIVLNTLAAKKPNGSPRYPLTLKTNSLVTRVLLETRRGKKPLATGVEYLEGTALYSADPRYNSTSTGTKRTAKARKEVILSGGVFNTPQILQLSGIGPRQVLSQFNIPVVVDLSGVGRQLQDNPEFPVVGVSNNTDPFATTPIPGDPFCTFGFPPDPCIPLWQQGTGPYARAAINTNAFMLKTSHSPDGELDVLVFGLAGFAFRGYWPQEAFVNIPPDPPGVFGLSVVKINPQSNAGSVKLRSSNPRDTPLINFEQFNGQAADRDLNALAEAVAWARRAYNATPPPTGPMQTTEPACANEASCVSGDKEHAKYQAFGHHATSSCAIGGDRDQLAVLDSKFRVRGVAGLRVVDGSAFPRTPGAFPVVSTFLISEKASEDVLDDAKRGVQL</sequence>
<feature type="binding site" evidence="2">
    <location>
        <position position="310"/>
    </location>
    <ligand>
        <name>FAD</name>
        <dbReference type="ChEBI" id="CHEBI:57692"/>
    </ligand>
</feature>
<evidence type="ECO:0000256" key="2">
    <source>
        <dbReference type="PIRSR" id="PIRSR000137-2"/>
    </source>
</evidence>
<dbReference type="PANTHER" id="PTHR11552:SF80">
    <property type="entry name" value="GMC OXIDOREDUCTASE"/>
    <property type="match status" value="1"/>
</dbReference>
<comment type="similarity">
    <text evidence="1">Belongs to the GMC oxidoreductase family.</text>
</comment>
<dbReference type="InterPro" id="IPR012132">
    <property type="entry name" value="GMC_OxRdtase"/>
</dbReference>
<feature type="binding site" evidence="2">
    <location>
        <position position="635"/>
    </location>
    <ligand>
        <name>FAD</name>
        <dbReference type="ChEBI" id="CHEBI:57692"/>
    </ligand>
</feature>
<dbReference type="PIRSF" id="PIRSF000137">
    <property type="entry name" value="Alcohol_oxidase"/>
    <property type="match status" value="1"/>
</dbReference>
<gene>
    <name evidence="6" type="ORF">QBC35DRAFT_376379</name>
</gene>
<dbReference type="Pfam" id="PF00732">
    <property type="entry name" value="GMC_oxred_N"/>
    <property type="match status" value="1"/>
</dbReference>
<feature type="signal peptide" evidence="3">
    <location>
        <begin position="1"/>
        <end position="24"/>
    </location>
</feature>
<feature type="domain" description="Glucose-methanol-choline oxidoreductase C-terminal" evidence="5">
    <location>
        <begin position="514"/>
        <end position="652"/>
    </location>
</feature>
<keyword evidence="2" id="KW-0274">FAD</keyword>
<dbReference type="SUPFAM" id="SSF51905">
    <property type="entry name" value="FAD/NAD(P)-binding domain"/>
    <property type="match status" value="1"/>
</dbReference>
<organism evidence="6 7">
    <name type="scientific">Podospora australis</name>
    <dbReference type="NCBI Taxonomy" id="1536484"/>
    <lineage>
        <taxon>Eukaryota</taxon>
        <taxon>Fungi</taxon>
        <taxon>Dikarya</taxon>
        <taxon>Ascomycota</taxon>
        <taxon>Pezizomycotina</taxon>
        <taxon>Sordariomycetes</taxon>
        <taxon>Sordariomycetidae</taxon>
        <taxon>Sordariales</taxon>
        <taxon>Podosporaceae</taxon>
        <taxon>Podospora</taxon>
    </lineage>
</organism>
<dbReference type="GO" id="GO:0050660">
    <property type="term" value="F:flavin adenine dinucleotide binding"/>
    <property type="evidence" value="ECO:0007669"/>
    <property type="project" value="InterPro"/>
</dbReference>
<evidence type="ECO:0000259" key="4">
    <source>
        <dbReference type="Pfam" id="PF00732"/>
    </source>
</evidence>
<accession>A0AAN6WZX1</accession>
<dbReference type="Proteomes" id="UP001302126">
    <property type="component" value="Unassembled WGS sequence"/>
</dbReference>
<feature type="domain" description="Glucose-methanol-choline oxidoreductase N-terminal" evidence="4">
    <location>
        <begin position="124"/>
        <end position="406"/>
    </location>
</feature>
<feature type="chain" id="PRO_5042891881" evidence="3">
    <location>
        <begin position="25"/>
        <end position="671"/>
    </location>
</feature>
<reference evidence="6" key="1">
    <citation type="journal article" date="2023" name="Mol. Phylogenet. Evol.">
        <title>Genome-scale phylogeny and comparative genomics of the fungal order Sordariales.</title>
        <authorList>
            <person name="Hensen N."/>
            <person name="Bonometti L."/>
            <person name="Westerberg I."/>
            <person name="Brannstrom I.O."/>
            <person name="Guillou S."/>
            <person name="Cros-Aarteil S."/>
            <person name="Calhoun S."/>
            <person name="Haridas S."/>
            <person name="Kuo A."/>
            <person name="Mondo S."/>
            <person name="Pangilinan J."/>
            <person name="Riley R."/>
            <person name="LaButti K."/>
            <person name="Andreopoulos B."/>
            <person name="Lipzen A."/>
            <person name="Chen C."/>
            <person name="Yan M."/>
            <person name="Daum C."/>
            <person name="Ng V."/>
            <person name="Clum A."/>
            <person name="Steindorff A."/>
            <person name="Ohm R.A."/>
            <person name="Martin F."/>
            <person name="Silar P."/>
            <person name="Natvig D.O."/>
            <person name="Lalanne C."/>
            <person name="Gautier V."/>
            <person name="Ament-Velasquez S.L."/>
            <person name="Kruys A."/>
            <person name="Hutchinson M.I."/>
            <person name="Powell A.J."/>
            <person name="Barry K."/>
            <person name="Miller A.N."/>
            <person name="Grigoriev I.V."/>
            <person name="Debuchy R."/>
            <person name="Gladieux P."/>
            <person name="Hiltunen Thoren M."/>
            <person name="Johannesson H."/>
        </authorList>
    </citation>
    <scope>NUCLEOTIDE SEQUENCE</scope>
    <source>
        <strain evidence="6">PSN309</strain>
    </source>
</reference>
<comment type="caution">
    <text evidence="6">The sequence shown here is derived from an EMBL/GenBank/DDBJ whole genome shotgun (WGS) entry which is preliminary data.</text>
</comment>
<feature type="binding site" evidence="2">
    <location>
        <begin position="155"/>
        <end position="158"/>
    </location>
    <ligand>
        <name>FAD</name>
        <dbReference type="ChEBI" id="CHEBI:57692"/>
    </ligand>
</feature>
<evidence type="ECO:0000313" key="7">
    <source>
        <dbReference type="Proteomes" id="UP001302126"/>
    </source>
</evidence>
<keyword evidence="3" id="KW-0732">Signal</keyword>
<reference evidence="6" key="2">
    <citation type="submission" date="2023-05" db="EMBL/GenBank/DDBJ databases">
        <authorList>
            <consortium name="Lawrence Berkeley National Laboratory"/>
            <person name="Steindorff A."/>
            <person name="Hensen N."/>
            <person name="Bonometti L."/>
            <person name="Westerberg I."/>
            <person name="Brannstrom I.O."/>
            <person name="Guillou S."/>
            <person name="Cros-Aarteil S."/>
            <person name="Calhoun S."/>
            <person name="Haridas S."/>
            <person name="Kuo A."/>
            <person name="Mondo S."/>
            <person name="Pangilinan J."/>
            <person name="Riley R."/>
            <person name="Labutti K."/>
            <person name="Andreopoulos B."/>
            <person name="Lipzen A."/>
            <person name="Chen C."/>
            <person name="Yanf M."/>
            <person name="Daum C."/>
            <person name="Ng V."/>
            <person name="Clum A."/>
            <person name="Ohm R."/>
            <person name="Martin F."/>
            <person name="Silar P."/>
            <person name="Natvig D."/>
            <person name="Lalanne C."/>
            <person name="Gautier V."/>
            <person name="Ament-Velasquez S.L."/>
            <person name="Kruys A."/>
            <person name="Hutchinson M.I."/>
            <person name="Powell A.J."/>
            <person name="Barry K."/>
            <person name="Miller A.N."/>
            <person name="Grigoriev I.V."/>
            <person name="Debuchy R."/>
            <person name="Gladieux P."/>
            <person name="Thoren M.H."/>
            <person name="Johannesson H."/>
        </authorList>
    </citation>
    <scope>NUCLEOTIDE SEQUENCE</scope>
    <source>
        <strain evidence="6">PSN309</strain>
    </source>
</reference>